<dbReference type="InterPro" id="IPR004358">
    <property type="entry name" value="Sig_transdc_His_kin-like_C"/>
</dbReference>
<dbReference type="SUPFAM" id="SSF47384">
    <property type="entry name" value="Homodimeric domain of signal transducing histidine kinase"/>
    <property type="match status" value="1"/>
</dbReference>
<dbReference type="SUPFAM" id="SSF63829">
    <property type="entry name" value="Calcium-dependent phosphotriesterase"/>
    <property type="match status" value="3"/>
</dbReference>
<gene>
    <name evidence="9" type="ORF">EDC25_104122</name>
</gene>
<protein>
    <recommendedName>
        <fullName evidence="2">histidine kinase</fullName>
        <ecNumber evidence="2">2.7.13.3</ecNumber>
    </recommendedName>
</protein>
<dbReference type="InterPro" id="IPR036890">
    <property type="entry name" value="HATPase_C_sf"/>
</dbReference>
<evidence type="ECO:0000256" key="5">
    <source>
        <dbReference type="PROSITE-ProRule" id="PRU00169"/>
    </source>
</evidence>
<sequence>MSTSNWWLALALAIGSSGIALADGAESAASRVPEHPLFRQFGTAQGLPSATVFKLAQSRDGSLWIATLDGLARYDGVGFHIWRHDPADPRSVPDNDIEYVLVDSDDRVWIAAQNAGIARYEPDTDSFLRWQHDPADPDSLPGNRVWALADDGDGGLWIGGFRIGLVRMHRDGRFESLREAMTAGPDGCDDIVLAIARGSDGVVWAGTNAGLCRWHPQAGFSRVDIDDLNPRQRVIALRLADDRPWLATQSGLRGAAGLGMPTPPIDDSRGSLSVELEPDGWIWLGTRNGAWRWHPSSGATAVHRARPGHVMSLPAHSIEDILRDQEGSLWFATHGGIAQLVPHWRAIRVYMSESSHQGGLPEGRPRFVTAGGDGQLWVTSDTSRGLSQLDPASGKVTRRFVEGDGAAAPDSNMRAVRVDRRGQLWLGHRAAVSRVLPDGKGYRRFDRDMDGQPLPQTLVRVFAEVDDGLVLAGFGGGGVAWIDDDAGTLQFDPLGVAAGLPCAQAADLHVDESGGVWLACEQGLLRAQAGQRRFRAVSGAPAQSVHGFAFSRDGSIWLHTLGHLGRYRLVDGAVQMLDSVGASDGWPVVDAGGVAIDPAGLVWVNTRRGLLVFDPQTRRISSYGEAHGLPSSEFISVPPAWLAPGLLAAGTTAGVVVVDTSRIRAHLPQSTLRWRDGSVSRRGTLHPLRPGDGQAWQLAYDDRDLRVSVRLGSLLQPDAHRYRFRLDDEPWQEQAGQPERIIDRLPSGRHVLEVDAFGSDGQPAANRLRQVIEVGQPPWRQPWALLLYLLASIAAMLLGQRLYRRRLERRHALVLADERRQWAEQASAAKTRFLAAVGHELRTPMAGLLGMNELLSATDLDARQRHFSASIQRAGGHMLTLVNDLLDLSRIESGQLTLEPRDLDLVACLDQVIGDVAANAESRQLRLSLRIEPGTSLSVRADGKRLHQVLLNLVNNAIKFTAQGHVRVCVSRHDGRHRFEVIDNGPGISDELRHRLFERYSQDEAGRRSGGSGLGLAIARELVELMAGRIDVDAAPGGGSRFWFEVDIGPVHAAAPRDGAARAPRVVVLDDDATRRDDLLTTLRALGIDTATEADADVSALLVADVSAQVAQCLEHARRFKRAVISIPLACPVPALPPSIFLQHGPWALRPLLATLHRTTPMERIDNRRGEKPLAGHAPLYGRCLLLVEDDAILGEVTASQLRRRGAHVDVASDGLAALVAIGSTTYDGIVLDLDLPELDGLQVMELMRNTLQAMPPVVVVTARQQDEDQSMCRARGARAFFRKPVDPDHLVAALGTVISDEGGDSSLTNK</sequence>
<evidence type="ECO:0000259" key="8">
    <source>
        <dbReference type="PROSITE" id="PS50110"/>
    </source>
</evidence>
<keyword evidence="6" id="KW-0732">Signal</keyword>
<organism evidence="9 10">
    <name type="scientific">Pseudofulvimonas gallinarii</name>
    <dbReference type="NCBI Taxonomy" id="634155"/>
    <lineage>
        <taxon>Bacteria</taxon>
        <taxon>Pseudomonadati</taxon>
        <taxon>Pseudomonadota</taxon>
        <taxon>Gammaproteobacteria</taxon>
        <taxon>Lysobacterales</taxon>
        <taxon>Rhodanobacteraceae</taxon>
        <taxon>Pseudofulvimonas</taxon>
    </lineage>
</organism>
<dbReference type="InterPro" id="IPR001789">
    <property type="entry name" value="Sig_transdc_resp-reg_receiver"/>
</dbReference>
<dbReference type="Gene3D" id="1.10.287.130">
    <property type="match status" value="1"/>
</dbReference>
<dbReference type="EC" id="2.7.13.3" evidence="2"/>
<dbReference type="GO" id="GO:0000155">
    <property type="term" value="F:phosphorelay sensor kinase activity"/>
    <property type="evidence" value="ECO:0007669"/>
    <property type="project" value="InterPro"/>
</dbReference>
<comment type="catalytic activity">
    <reaction evidence="1">
        <text>ATP + protein L-histidine = ADP + protein N-phospho-L-histidine.</text>
        <dbReference type="EC" id="2.7.13.3"/>
    </reaction>
</comment>
<dbReference type="InterPro" id="IPR011006">
    <property type="entry name" value="CheY-like_superfamily"/>
</dbReference>
<dbReference type="SUPFAM" id="SSF52172">
    <property type="entry name" value="CheY-like"/>
    <property type="match status" value="1"/>
</dbReference>
<dbReference type="PROSITE" id="PS50109">
    <property type="entry name" value="HIS_KIN"/>
    <property type="match status" value="1"/>
</dbReference>
<dbReference type="SMART" id="SM00448">
    <property type="entry name" value="REC"/>
    <property type="match status" value="1"/>
</dbReference>
<dbReference type="InterPro" id="IPR013783">
    <property type="entry name" value="Ig-like_fold"/>
</dbReference>
<dbReference type="Gene3D" id="3.40.50.2300">
    <property type="match status" value="1"/>
</dbReference>
<dbReference type="PANTHER" id="PTHR45339:SF1">
    <property type="entry name" value="HYBRID SIGNAL TRANSDUCTION HISTIDINE KINASE J"/>
    <property type="match status" value="1"/>
</dbReference>
<evidence type="ECO:0000256" key="6">
    <source>
        <dbReference type="SAM" id="SignalP"/>
    </source>
</evidence>
<dbReference type="Gene3D" id="3.30.565.10">
    <property type="entry name" value="Histidine kinase-like ATPase, C-terminal domain"/>
    <property type="match status" value="1"/>
</dbReference>
<proteinExistence type="predicted"/>
<feature type="domain" description="Histidine kinase" evidence="7">
    <location>
        <begin position="836"/>
        <end position="1050"/>
    </location>
</feature>
<keyword evidence="4" id="KW-0902">Two-component regulatory system</keyword>
<dbReference type="SUPFAM" id="SSF55874">
    <property type="entry name" value="ATPase domain of HSP90 chaperone/DNA topoisomerase II/histidine kinase"/>
    <property type="match status" value="1"/>
</dbReference>
<evidence type="ECO:0000313" key="10">
    <source>
        <dbReference type="Proteomes" id="UP000294599"/>
    </source>
</evidence>
<dbReference type="InterPro" id="IPR036097">
    <property type="entry name" value="HisK_dim/P_sf"/>
</dbReference>
<feature type="signal peptide" evidence="6">
    <location>
        <begin position="1"/>
        <end position="22"/>
    </location>
</feature>
<accession>A0A4R3LIS4</accession>
<dbReference type="InterPro" id="IPR015943">
    <property type="entry name" value="WD40/YVTN_repeat-like_dom_sf"/>
</dbReference>
<comment type="caution">
    <text evidence="9">The sequence shown here is derived from an EMBL/GenBank/DDBJ whole genome shotgun (WGS) entry which is preliminary data.</text>
</comment>
<dbReference type="RefSeq" id="WP_377602793.1">
    <property type="nucleotide sequence ID" value="NZ_JBHMFH010000001.1"/>
</dbReference>
<evidence type="ECO:0000256" key="2">
    <source>
        <dbReference type="ARBA" id="ARBA00012438"/>
    </source>
</evidence>
<dbReference type="PRINTS" id="PR00344">
    <property type="entry name" value="BCTRLSENSOR"/>
</dbReference>
<dbReference type="Pfam" id="PF00072">
    <property type="entry name" value="Response_reg"/>
    <property type="match status" value="1"/>
</dbReference>
<dbReference type="CDD" id="cd00082">
    <property type="entry name" value="HisKA"/>
    <property type="match status" value="1"/>
</dbReference>
<evidence type="ECO:0000256" key="4">
    <source>
        <dbReference type="ARBA" id="ARBA00023012"/>
    </source>
</evidence>
<feature type="domain" description="Response regulatory" evidence="8">
    <location>
        <begin position="1184"/>
        <end position="1299"/>
    </location>
</feature>
<dbReference type="InterPro" id="IPR011110">
    <property type="entry name" value="Reg_prop"/>
</dbReference>
<evidence type="ECO:0000256" key="1">
    <source>
        <dbReference type="ARBA" id="ARBA00000085"/>
    </source>
</evidence>
<dbReference type="CDD" id="cd17546">
    <property type="entry name" value="REC_hyHK_CKI1_RcsC-like"/>
    <property type="match status" value="1"/>
</dbReference>
<keyword evidence="3 5" id="KW-0597">Phosphoprotein</keyword>
<dbReference type="Gene3D" id="2.130.10.10">
    <property type="entry name" value="YVTN repeat-like/Quinoprotein amine dehydrogenase"/>
    <property type="match status" value="3"/>
</dbReference>
<feature type="modified residue" description="4-aspartylphosphate" evidence="5">
    <location>
        <position position="1233"/>
    </location>
</feature>
<dbReference type="Pfam" id="PF02518">
    <property type="entry name" value="HATPase_c"/>
    <property type="match status" value="1"/>
</dbReference>
<dbReference type="Proteomes" id="UP000294599">
    <property type="component" value="Unassembled WGS sequence"/>
</dbReference>
<dbReference type="Pfam" id="PF07494">
    <property type="entry name" value="Reg_prop"/>
    <property type="match status" value="1"/>
</dbReference>
<dbReference type="EMBL" id="SMAF01000004">
    <property type="protein sequence ID" value="TCT00132.1"/>
    <property type="molecule type" value="Genomic_DNA"/>
</dbReference>
<name>A0A4R3LIS4_9GAMM</name>
<feature type="chain" id="PRO_5020931907" description="histidine kinase" evidence="6">
    <location>
        <begin position="23"/>
        <end position="1311"/>
    </location>
</feature>
<dbReference type="InterPro" id="IPR003594">
    <property type="entry name" value="HATPase_dom"/>
</dbReference>
<dbReference type="SMART" id="SM00388">
    <property type="entry name" value="HisKA"/>
    <property type="match status" value="1"/>
</dbReference>
<dbReference type="Gene3D" id="2.60.40.10">
    <property type="entry name" value="Immunoglobulins"/>
    <property type="match status" value="1"/>
</dbReference>
<keyword evidence="9" id="KW-0808">Transferase</keyword>
<reference evidence="9 10" key="1">
    <citation type="submission" date="2019-03" db="EMBL/GenBank/DDBJ databases">
        <title>Genomic Encyclopedia of Type Strains, Phase IV (KMG-IV): sequencing the most valuable type-strain genomes for metagenomic binning, comparative biology and taxonomic classification.</title>
        <authorList>
            <person name="Goeker M."/>
        </authorList>
    </citation>
    <scope>NUCLEOTIDE SEQUENCE [LARGE SCALE GENOMIC DNA]</scope>
    <source>
        <strain evidence="9 10">DSM 21944</strain>
    </source>
</reference>
<evidence type="ECO:0000256" key="3">
    <source>
        <dbReference type="ARBA" id="ARBA00022553"/>
    </source>
</evidence>
<dbReference type="PROSITE" id="PS50110">
    <property type="entry name" value="RESPONSE_REGULATORY"/>
    <property type="match status" value="1"/>
</dbReference>
<dbReference type="InterPro" id="IPR003661">
    <property type="entry name" value="HisK_dim/P_dom"/>
</dbReference>
<dbReference type="Pfam" id="PF00512">
    <property type="entry name" value="HisKA"/>
    <property type="match status" value="1"/>
</dbReference>
<dbReference type="SMART" id="SM00387">
    <property type="entry name" value="HATPase_c"/>
    <property type="match status" value="1"/>
</dbReference>
<dbReference type="PANTHER" id="PTHR45339">
    <property type="entry name" value="HYBRID SIGNAL TRANSDUCTION HISTIDINE KINASE J"/>
    <property type="match status" value="1"/>
</dbReference>
<evidence type="ECO:0000313" key="9">
    <source>
        <dbReference type="EMBL" id="TCT00132.1"/>
    </source>
</evidence>
<evidence type="ECO:0000259" key="7">
    <source>
        <dbReference type="PROSITE" id="PS50109"/>
    </source>
</evidence>
<keyword evidence="10" id="KW-1185">Reference proteome</keyword>
<dbReference type="InterPro" id="IPR005467">
    <property type="entry name" value="His_kinase_dom"/>
</dbReference>
<keyword evidence="9" id="KW-0418">Kinase</keyword>